<dbReference type="InterPro" id="IPR013762">
    <property type="entry name" value="Integrase-like_cat_sf"/>
</dbReference>
<comment type="similarity">
    <text evidence="1">Belongs to the 'phage' integrase family.</text>
</comment>
<dbReference type="PROSITE" id="PS51898">
    <property type="entry name" value="TYR_RECOMBINASE"/>
    <property type="match status" value="1"/>
</dbReference>
<evidence type="ECO:0000259" key="7">
    <source>
        <dbReference type="PROSITE" id="PS51900"/>
    </source>
</evidence>
<feature type="domain" description="Core-binding (CB)" evidence="7">
    <location>
        <begin position="110"/>
        <end position="218"/>
    </location>
</feature>
<dbReference type="SUPFAM" id="SSF56349">
    <property type="entry name" value="DNA breaking-rejoining enzymes"/>
    <property type="match status" value="1"/>
</dbReference>
<sequence>MMGDKSSTDKSNNDYQEFLQIEEESQHQELYEAGLIRSALSFTERYNAIAEWDALEREHLWMSMTEAERVAMEWVSSEGIDLSAYRAQTNMAVGSERHDETIQKNTNQTELLSNLAEKHSARLERKGINPRTIKLYRSYLKTFIEYVGDRQSCELTYRDVEKFVEVLPKIPTNRNNGRYQGLSIDQIIEQQFGTYNTLAKNTLKEYARTIRSFLQEFVKKGYIDPISATAIEKEFTTKEKNPYLPFDKSDLEKLFYSDEYLKGKHTKASNYWAPLLALFTGARSNEICQLLVSDIRHEKIDHRVVTYIDINEEEDKELKTPAARRVVPIHSKLIELGFLGYVETVINQGSNALFPEIKVVNGKHNHALGRWFRDTYKRKCGIEDIGKSKKVFHSFRHTAVQHLWDSQGYELSRIGELVGHTHTTITGGYTHTLSLAKKAEMIEAMDYGIDFSRIRLWRPK</sequence>
<dbReference type="PROSITE" id="PS51900">
    <property type="entry name" value="CB"/>
    <property type="match status" value="1"/>
</dbReference>
<comment type="caution">
    <text evidence="8">The sequence shown here is derived from an EMBL/GenBank/DDBJ whole genome shotgun (WGS) entry which is preliminary data.</text>
</comment>
<dbReference type="Gene3D" id="1.10.443.10">
    <property type="entry name" value="Intergrase catalytic core"/>
    <property type="match status" value="1"/>
</dbReference>
<dbReference type="InterPro" id="IPR002104">
    <property type="entry name" value="Integrase_catalytic"/>
</dbReference>
<protein>
    <submittedName>
        <fullName evidence="8">Site-specific recombinase XerD</fullName>
    </submittedName>
</protein>
<proteinExistence type="inferred from homology"/>
<name>A0A395JNW3_9GAMM</name>
<dbReference type="InterPro" id="IPR050090">
    <property type="entry name" value="Tyrosine_recombinase_XerCD"/>
</dbReference>
<dbReference type="InParanoid" id="A0A395JNW3"/>
<evidence type="ECO:0000259" key="6">
    <source>
        <dbReference type="PROSITE" id="PS51898"/>
    </source>
</evidence>
<dbReference type="InterPro" id="IPR044068">
    <property type="entry name" value="CB"/>
</dbReference>
<keyword evidence="2" id="KW-0229">DNA integration</keyword>
<dbReference type="PANTHER" id="PTHR30349">
    <property type="entry name" value="PHAGE INTEGRASE-RELATED"/>
    <property type="match status" value="1"/>
</dbReference>
<evidence type="ECO:0000256" key="4">
    <source>
        <dbReference type="ARBA" id="ARBA00023172"/>
    </source>
</evidence>
<dbReference type="Pfam" id="PF00589">
    <property type="entry name" value="Phage_integrase"/>
    <property type="match status" value="1"/>
</dbReference>
<dbReference type="GO" id="GO:0003677">
    <property type="term" value="F:DNA binding"/>
    <property type="evidence" value="ECO:0007669"/>
    <property type="project" value="UniProtKB-UniRule"/>
</dbReference>
<evidence type="ECO:0000256" key="2">
    <source>
        <dbReference type="ARBA" id="ARBA00022908"/>
    </source>
</evidence>
<evidence type="ECO:0000313" key="9">
    <source>
        <dbReference type="Proteomes" id="UP000253083"/>
    </source>
</evidence>
<evidence type="ECO:0000313" key="8">
    <source>
        <dbReference type="EMBL" id="RBP53003.1"/>
    </source>
</evidence>
<dbReference type="GO" id="GO:0006310">
    <property type="term" value="P:DNA recombination"/>
    <property type="evidence" value="ECO:0007669"/>
    <property type="project" value="UniProtKB-KW"/>
</dbReference>
<reference evidence="8 9" key="1">
    <citation type="submission" date="2018-06" db="EMBL/GenBank/DDBJ databases">
        <title>Genomic Encyclopedia of Type Strains, Phase IV (KMG-IV): sequencing the most valuable type-strain genomes for metagenomic binning, comparative biology and taxonomic classification.</title>
        <authorList>
            <person name="Goeker M."/>
        </authorList>
    </citation>
    <scope>NUCLEOTIDE SEQUENCE [LARGE SCALE GENOMIC DNA]</scope>
    <source>
        <strain evidence="8 9">DSM 24032</strain>
    </source>
</reference>
<dbReference type="Proteomes" id="UP000253083">
    <property type="component" value="Unassembled WGS sequence"/>
</dbReference>
<dbReference type="InterPro" id="IPR011010">
    <property type="entry name" value="DNA_brk_join_enz"/>
</dbReference>
<dbReference type="InterPro" id="IPR010998">
    <property type="entry name" value="Integrase_recombinase_N"/>
</dbReference>
<dbReference type="AlphaFoldDB" id="A0A395JNW3"/>
<dbReference type="Gene3D" id="1.10.150.130">
    <property type="match status" value="1"/>
</dbReference>
<keyword evidence="3 5" id="KW-0238">DNA-binding</keyword>
<accession>A0A395JNW3</accession>
<organism evidence="8 9">
    <name type="scientific">Arenicella xantha</name>
    <dbReference type="NCBI Taxonomy" id="644221"/>
    <lineage>
        <taxon>Bacteria</taxon>
        <taxon>Pseudomonadati</taxon>
        <taxon>Pseudomonadota</taxon>
        <taxon>Gammaproteobacteria</taxon>
        <taxon>Arenicellales</taxon>
        <taxon>Arenicellaceae</taxon>
        <taxon>Arenicella</taxon>
    </lineage>
</organism>
<evidence type="ECO:0000256" key="3">
    <source>
        <dbReference type="ARBA" id="ARBA00023125"/>
    </source>
</evidence>
<evidence type="ECO:0000256" key="1">
    <source>
        <dbReference type="ARBA" id="ARBA00008857"/>
    </source>
</evidence>
<dbReference type="CDD" id="cd01184">
    <property type="entry name" value="INT_C_like_1"/>
    <property type="match status" value="1"/>
</dbReference>
<keyword evidence="4" id="KW-0233">DNA recombination</keyword>
<feature type="domain" description="Tyr recombinase" evidence="6">
    <location>
        <begin position="239"/>
        <end position="443"/>
    </location>
</feature>
<gene>
    <name evidence="8" type="ORF">DFR28_101387</name>
</gene>
<keyword evidence="9" id="KW-1185">Reference proteome</keyword>
<evidence type="ECO:0000256" key="5">
    <source>
        <dbReference type="PROSITE-ProRule" id="PRU01248"/>
    </source>
</evidence>
<dbReference type="PANTHER" id="PTHR30349:SF41">
    <property type="entry name" value="INTEGRASE_RECOMBINASE PROTEIN MJ0367-RELATED"/>
    <property type="match status" value="1"/>
</dbReference>
<dbReference type="GO" id="GO:0015074">
    <property type="term" value="P:DNA integration"/>
    <property type="evidence" value="ECO:0007669"/>
    <property type="project" value="UniProtKB-KW"/>
</dbReference>
<dbReference type="EMBL" id="QNRT01000001">
    <property type="protein sequence ID" value="RBP53003.1"/>
    <property type="molecule type" value="Genomic_DNA"/>
</dbReference>